<comment type="function">
    <text evidence="12">Produces nitric oxide (NO) which is a messenger molecule with diverse functions.</text>
</comment>
<dbReference type="Gene3D" id="3.90.1230.10">
    <property type="entry name" value="Nitric Oxide Synthase, Chain A, domain 3"/>
    <property type="match status" value="1"/>
</dbReference>
<dbReference type="SUPFAM" id="SSF52218">
    <property type="entry name" value="Flavoproteins"/>
    <property type="match status" value="1"/>
</dbReference>
<evidence type="ECO:0000256" key="5">
    <source>
        <dbReference type="ARBA" id="ARBA00022643"/>
    </source>
</evidence>
<dbReference type="PRINTS" id="PR00371">
    <property type="entry name" value="FPNCR"/>
</dbReference>
<keyword evidence="5 12" id="KW-0288">FMN</keyword>
<dbReference type="InterPro" id="IPR044940">
    <property type="entry name" value="NOS_dom_2"/>
</dbReference>
<dbReference type="InterPro" id="IPR001709">
    <property type="entry name" value="Flavoprot_Pyr_Nucl_cyt_Rdtase"/>
</dbReference>
<accession>A0ABM1T0E8</accession>
<dbReference type="SUPFAM" id="SSF52343">
    <property type="entry name" value="Ferredoxin reductase-like, C-terminal NADP-linked domain"/>
    <property type="match status" value="1"/>
</dbReference>
<dbReference type="InterPro" id="IPR001094">
    <property type="entry name" value="Flavdoxin-like"/>
</dbReference>
<gene>
    <name evidence="16" type="primary">LOC106465734</name>
</gene>
<dbReference type="PRINTS" id="PR00369">
    <property type="entry name" value="FLAVODOXIN"/>
</dbReference>
<evidence type="ECO:0000256" key="7">
    <source>
        <dbReference type="ARBA" id="ARBA00022827"/>
    </source>
</evidence>
<dbReference type="InterPro" id="IPR029039">
    <property type="entry name" value="Flavoprotein-like_sf"/>
</dbReference>
<dbReference type="PROSITE" id="PS50902">
    <property type="entry name" value="FLAVODOXIN_LIKE"/>
    <property type="match status" value="1"/>
</dbReference>
<keyword evidence="10 12" id="KW-0560">Oxidoreductase</keyword>
<organism evidence="15 16">
    <name type="scientific">Limulus polyphemus</name>
    <name type="common">Atlantic horseshoe crab</name>
    <dbReference type="NCBI Taxonomy" id="6850"/>
    <lineage>
        <taxon>Eukaryota</taxon>
        <taxon>Metazoa</taxon>
        <taxon>Ecdysozoa</taxon>
        <taxon>Arthropoda</taxon>
        <taxon>Chelicerata</taxon>
        <taxon>Merostomata</taxon>
        <taxon>Xiphosura</taxon>
        <taxon>Limulidae</taxon>
        <taxon>Limulus</taxon>
    </lineage>
</organism>
<dbReference type="RefSeq" id="XP_022249354.1">
    <property type="nucleotide sequence ID" value="XM_022393646.1"/>
</dbReference>
<dbReference type="PANTHER" id="PTHR43410">
    <property type="entry name" value="NITRIC OXIDE SYNTHASE OXYGENASE"/>
    <property type="match status" value="1"/>
</dbReference>
<evidence type="ECO:0000256" key="4">
    <source>
        <dbReference type="ARBA" id="ARBA00022630"/>
    </source>
</evidence>
<evidence type="ECO:0000259" key="14">
    <source>
        <dbReference type="PROSITE" id="PS51384"/>
    </source>
</evidence>
<dbReference type="PROSITE" id="PS60001">
    <property type="entry name" value="NOS"/>
    <property type="match status" value="1"/>
</dbReference>
<evidence type="ECO:0000259" key="13">
    <source>
        <dbReference type="PROSITE" id="PS50902"/>
    </source>
</evidence>
<comment type="similarity">
    <text evidence="2 12">Belongs to the NOS family.</text>
</comment>
<dbReference type="InterPro" id="IPR044944">
    <property type="entry name" value="NOS_dom_3"/>
</dbReference>
<dbReference type="GeneID" id="106465734"/>
<keyword evidence="3 12" id="KW-0349">Heme</keyword>
<dbReference type="SUPFAM" id="SSF56512">
    <property type="entry name" value="Nitric oxide (NO) synthase oxygenase domain"/>
    <property type="match status" value="1"/>
</dbReference>
<dbReference type="PANTHER" id="PTHR43410:SF1">
    <property type="entry name" value="NITRIC OXIDE SYNTHASE"/>
    <property type="match status" value="1"/>
</dbReference>
<dbReference type="SUPFAM" id="SSF63380">
    <property type="entry name" value="Riboflavin synthase domain-like"/>
    <property type="match status" value="1"/>
</dbReference>
<evidence type="ECO:0000313" key="16">
    <source>
        <dbReference type="RefSeq" id="XP_022249354.1"/>
    </source>
</evidence>
<dbReference type="Gene3D" id="1.20.990.10">
    <property type="entry name" value="NADPH-cytochrome p450 Reductase, Chain A, domain 3"/>
    <property type="match status" value="1"/>
</dbReference>
<keyword evidence="8 12" id="KW-0521">NADP</keyword>
<dbReference type="InterPro" id="IPR004030">
    <property type="entry name" value="NOS_N"/>
</dbReference>
<reference evidence="16" key="1">
    <citation type="submission" date="2025-08" db="UniProtKB">
        <authorList>
            <consortium name="RefSeq"/>
        </authorList>
    </citation>
    <scope>IDENTIFICATION</scope>
    <source>
        <tissue evidence="16">Muscle</tissue>
    </source>
</reference>
<dbReference type="InterPro" id="IPR044943">
    <property type="entry name" value="NOS_dom_1"/>
</dbReference>
<dbReference type="Pfam" id="PF00667">
    <property type="entry name" value="FAD_binding_1"/>
    <property type="match status" value="1"/>
</dbReference>
<evidence type="ECO:0000256" key="2">
    <source>
        <dbReference type="ARBA" id="ARBA00006267"/>
    </source>
</evidence>
<evidence type="ECO:0000256" key="9">
    <source>
        <dbReference type="ARBA" id="ARBA00022860"/>
    </source>
</evidence>
<dbReference type="Gene3D" id="3.40.50.80">
    <property type="entry name" value="Nucleotide-binding domain of ferredoxin-NADP reductase (FNR) module"/>
    <property type="match status" value="1"/>
</dbReference>
<dbReference type="Proteomes" id="UP000694941">
    <property type="component" value="Unplaced"/>
</dbReference>
<dbReference type="InterPro" id="IPR050607">
    <property type="entry name" value="NOS"/>
</dbReference>
<dbReference type="Pfam" id="PF02898">
    <property type="entry name" value="NO_synthase"/>
    <property type="match status" value="1"/>
</dbReference>
<evidence type="ECO:0000256" key="11">
    <source>
        <dbReference type="ARBA" id="ARBA00023004"/>
    </source>
</evidence>
<feature type="domain" description="FAD-binding FR-type" evidence="14">
    <location>
        <begin position="677"/>
        <end position="916"/>
    </location>
</feature>
<dbReference type="InterPro" id="IPR039261">
    <property type="entry name" value="FNR_nucleotide-bd"/>
</dbReference>
<keyword evidence="11 12" id="KW-0408">Iron</keyword>
<feature type="domain" description="Flavodoxin-like" evidence="13">
    <location>
        <begin position="483"/>
        <end position="625"/>
    </location>
</feature>
<name>A0ABM1T0E8_LIMPO</name>
<dbReference type="Pfam" id="PF00258">
    <property type="entry name" value="Flavodoxin_1"/>
    <property type="match status" value="1"/>
</dbReference>
<dbReference type="Pfam" id="PF00175">
    <property type="entry name" value="NAD_binding_1"/>
    <property type="match status" value="1"/>
</dbReference>
<keyword evidence="6 12" id="KW-0479">Metal-binding</keyword>
<dbReference type="EC" id="1.14.13.39" evidence="12"/>
<keyword evidence="9 12" id="KW-0112">Calmodulin-binding</keyword>
<dbReference type="PIRSF" id="PIRSF000333">
    <property type="entry name" value="NOS"/>
    <property type="match status" value="1"/>
</dbReference>
<dbReference type="CDD" id="cd00795">
    <property type="entry name" value="NOS_oxygenase_euk"/>
    <property type="match status" value="1"/>
</dbReference>
<protein>
    <recommendedName>
        <fullName evidence="12">Nitric oxide synthase</fullName>
        <ecNumber evidence="12">1.14.13.39</ecNumber>
    </recommendedName>
</protein>
<comment type="catalytic activity">
    <reaction evidence="12">
        <text>2 L-arginine + 3 NADPH + 4 O2 + H(+) = 2 L-citrulline + 2 nitric oxide + 3 NADP(+) + 4 H2O</text>
        <dbReference type="Rhea" id="RHEA:19897"/>
        <dbReference type="ChEBI" id="CHEBI:15377"/>
        <dbReference type="ChEBI" id="CHEBI:15378"/>
        <dbReference type="ChEBI" id="CHEBI:15379"/>
        <dbReference type="ChEBI" id="CHEBI:16480"/>
        <dbReference type="ChEBI" id="CHEBI:32682"/>
        <dbReference type="ChEBI" id="CHEBI:57743"/>
        <dbReference type="ChEBI" id="CHEBI:57783"/>
        <dbReference type="ChEBI" id="CHEBI:58349"/>
        <dbReference type="EC" id="1.14.13.39"/>
    </reaction>
</comment>
<comment type="cofactor">
    <cofactor evidence="1 12">
        <name>heme b</name>
        <dbReference type="ChEBI" id="CHEBI:60344"/>
    </cofactor>
</comment>
<dbReference type="Gene3D" id="3.90.440.10">
    <property type="entry name" value="Nitric Oxide Synthase,Heme Domain,Chain A domain 2"/>
    <property type="match status" value="1"/>
</dbReference>
<dbReference type="InterPro" id="IPR008254">
    <property type="entry name" value="Flavodoxin/NO_synth"/>
</dbReference>
<evidence type="ECO:0000313" key="15">
    <source>
        <dbReference type="Proteomes" id="UP000694941"/>
    </source>
</evidence>
<dbReference type="Gene3D" id="3.90.340.10">
    <property type="entry name" value="Nitric Oxide Synthase, Chain A, domain 1"/>
    <property type="match status" value="1"/>
</dbReference>
<evidence type="ECO:0000256" key="8">
    <source>
        <dbReference type="ARBA" id="ARBA00022857"/>
    </source>
</evidence>
<sequence>MRLKNSEYQQMTSSEENGLAKEFCSVVRNVSPLKLTNITTGKQINDTLYLRSQPIACKSQYCYGSCMPGQSGARPPGCARPPNEILQQAKEFLEQFNVHKKSETNKDYLKRWEEIKREVEVDGTYTLTLEELTFGAKLAWRNASRCIGRIQWKNLEVQDARHVQTTQEMFEALCRHLEHATNGGNLRSMITIFPPRINGREDFCLWNPQLLSYAGYLQPDGSVVGDSGRVQFTRVCQRLGWKGRGGRFDILPWVVSSPKEGPKFYEIPEELVLRINMEHPQYEWFSELGLEWYALPAVANMLFDCGGMEFPAAPFNGWYMSTEIGARDLCDPQRYNITKDVAIKMGLDTSNLTTLWKDKVLLEVNVAVLHSFRKQNVTIVDHHTASETFMTHMENEYKLRGGCPADWVWIVPPISGSITPVFHQEMLNYIMKPSYEYQENAWKLFDWKRISSVSLKYKFSSVAKAVWITCSLMHKVRIFRVRATILYATETGKSENFAHHLGRLLENSFNVRVLCMEDYKAEELAQESLLVVISSTFGSGEPPDNGKHFWKHLSEKKKINFEDLSHIKFGVFALGSSQYPTFCSFGKNIDETLATLHAERLLAVGLGDELQGQEQTFSNWAKEFYQVACNSYTLTAKDTSLVSLESANEWNPEKFRTTVVDGVFNDLCEGLTKIHKKKVQPYRVTSRARLQHNNSERQTILVRLDIQKSQDFTYEPGDHLSVFPTNSINIVNRIMSRLNPADRSERNVVQVETLVVDRWQPYQRLPPSTLRTALSRYLDITTPPSIRVLKLLSAMATNKEDQNRLGVLCEDVKEYESWKKFKYPTFADVLEEFPSIHMTTVFLLTQLPLLQPRYYSISSSPAFAKSEIHLTVSLVKFRTKDGKGPVRVGVCTSYLDSLPEQETPCFIRNAQNFHMPADRSLPIIMVGAGSGIAPFRSFWQQREMEIQVQEKKELNNNEVPLNCGKMVLIFGCRQFGVDSIYENETSRLVSKGVLHKVYYALSREPGHKKKYVQDVLKEKKKMVIKFLSLGGHVYVCGDAVMADGVRKAVKDILRSTMSEEDSEKKFEELLDKGLYHEDVFGVLHI</sequence>
<evidence type="ECO:0000256" key="1">
    <source>
        <dbReference type="ARBA" id="ARBA00001970"/>
    </source>
</evidence>
<evidence type="ECO:0000256" key="3">
    <source>
        <dbReference type="ARBA" id="ARBA00022617"/>
    </source>
</evidence>
<dbReference type="InterPro" id="IPR001433">
    <property type="entry name" value="OxRdtase_FAD/NAD-bd"/>
</dbReference>
<dbReference type="InterPro" id="IPR017927">
    <property type="entry name" value="FAD-bd_FR_type"/>
</dbReference>
<comment type="cofactor">
    <cofactor evidence="12">
        <name>FMN</name>
        <dbReference type="ChEBI" id="CHEBI:58210"/>
    </cofactor>
    <text evidence="12">Binds 1 FMN.</text>
</comment>
<dbReference type="InterPro" id="IPR012144">
    <property type="entry name" value="NOS_euk"/>
</dbReference>
<dbReference type="InterPro" id="IPR017938">
    <property type="entry name" value="Riboflavin_synthase-like_b-brl"/>
</dbReference>
<evidence type="ECO:0000256" key="6">
    <source>
        <dbReference type="ARBA" id="ARBA00022723"/>
    </source>
</evidence>
<keyword evidence="15" id="KW-1185">Reference proteome</keyword>
<evidence type="ECO:0000256" key="12">
    <source>
        <dbReference type="PIRNR" id="PIRNR000333"/>
    </source>
</evidence>
<dbReference type="PROSITE" id="PS51384">
    <property type="entry name" value="FAD_FR"/>
    <property type="match status" value="1"/>
</dbReference>
<dbReference type="Gene3D" id="3.40.50.360">
    <property type="match status" value="1"/>
</dbReference>
<dbReference type="InterPro" id="IPR023173">
    <property type="entry name" value="NADPH_Cyt_P450_Rdtase_alpha"/>
</dbReference>
<dbReference type="InterPro" id="IPR003097">
    <property type="entry name" value="CysJ-like_FAD-binding"/>
</dbReference>
<keyword evidence="4" id="KW-0285">Flavoprotein</keyword>
<comment type="cofactor">
    <cofactor evidence="12">
        <name>FAD</name>
        <dbReference type="ChEBI" id="CHEBI:57692"/>
    </cofactor>
    <text evidence="12">Binds 1 FAD.</text>
</comment>
<dbReference type="InterPro" id="IPR036119">
    <property type="entry name" value="NOS_N_sf"/>
</dbReference>
<proteinExistence type="inferred from homology"/>
<evidence type="ECO:0000256" key="10">
    <source>
        <dbReference type="ARBA" id="ARBA00023002"/>
    </source>
</evidence>
<dbReference type="Gene3D" id="2.40.30.10">
    <property type="entry name" value="Translation factors"/>
    <property type="match status" value="1"/>
</dbReference>
<keyword evidence="7 12" id="KW-0274">FAD</keyword>